<dbReference type="PANTHER" id="PTHR44942">
    <property type="entry name" value="METHYLTRANSF_11 DOMAIN-CONTAINING PROTEIN"/>
    <property type="match status" value="1"/>
</dbReference>
<dbReference type="InterPro" id="IPR051052">
    <property type="entry name" value="Diverse_substrate_MTase"/>
</dbReference>
<evidence type="ECO:0000259" key="3">
    <source>
        <dbReference type="Pfam" id="PF13649"/>
    </source>
</evidence>
<dbReference type="GO" id="GO:0032259">
    <property type="term" value="P:methylation"/>
    <property type="evidence" value="ECO:0007669"/>
    <property type="project" value="UniProtKB-KW"/>
</dbReference>
<dbReference type="EMBL" id="HACG01046180">
    <property type="protein sequence ID" value="CEK93045.1"/>
    <property type="molecule type" value="Transcribed_RNA"/>
</dbReference>
<proteinExistence type="predicted"/>
<keyword evidence="2" id="KW-0808">Transferase</keyword>
<evidence type="ECO:0000313" key="6">
    <source>
        <dbReference type="EMBL" id="CEK93047.1"/>
    </source>
</evidence>
<dbReference type="PANTHER" id="PTHR44942:SF4">
    <property type="entry name" value="METHYLTRANSFERASE TYPE 11 DOMAIN-CONTAINING PROTEIN"/>
    <property type="match status" value="1"/>
</dbReference>
<dbReference type="CDD" id="cd02440">
    <property type="entry name" value="AdoMet_MTases"/>
    <property type="match status" value="1"/>
</dbReference>
<evidence type="ECO:0000256" key="2">
    <source>
        <dbReference type="ARBA" id="ARBA00022679"/>
    </source>
</evidence>
<evidence type="ECO:0000256" key="1">
    <source>
        <dbReference type="ARBA" id="ARBA00022603"/>
    </source>
</evidence>
<reference evidence="4" key="1">
    <citation type="submission" date="2014-12" db="EMBL/GenBank/DDBJ databases">
        <title>Insight into the proteome of Arion vulgaris.</title>
        <authorList>
            <person name="Aradska J."/>
            <person name="Bulat T."/>
            <person name="Smidak R."/>
            <person name="Sarate P."/>
            <person name="Gangsoo J."/>
            <person name="Sialana F."/>
            <person name="Bilban M."/>
            <person name="Lubec G."/>
        </authorList>
    </citation>
    <scope>NUCLEOTIDE SEQUENCE</scope>
    <source>
        <tissue evidence="4">Skin</tissue>
    </source>
</reference>
<dbReference type="EMBL" id="HACG01046182">
    <property type="protein sequence ID" value="CEK93047.1"/>
    <property type="molecule type" value="Transcribed_RNA"/>
</dbReference>
<dbReference type="AlphaFoldDB" id="A0A0B7BJD1"/>
<evidence type="ECO:0000313" key="5">
    <source>
        <dbReference type="EMBL" id="CEK93045.1"/>
    </source>
</evidence>
<dbReference type="Pfam" id="PF13649">
    <property type="entry name" value="Methyltransf_25"/>
    <property type="match status" value="1"/>
</dbReference>
<feature type="domain" description="Methyltransferase" evidence="3">
    <location>
        <begin position="123"/>
        <end position="213"/>
    </location>
</feature>
<dbReference type="GO" id="GO:0008168">
    <property type="term" value="F:methyltransferase activity"/>
    <property type="evidence" value="ECO:0007669"/>
    <property type="project" value="UniProtKB-KW"/>
</dbReference>
<dbReference type="EMBL" id="HACG01046178">
    <property type="protein sequence ID" value="CEK93043.1"/>
    <property type="molecule type" value="Transcribed_RNA"/>
</dbReference>
<accession>A0A0B7BJD1</accession>
<name>A0A0B7BJD1_9EUPU</name>
<gene>
    <name evidence="4" type="primary">ORF191725</name>
    <name evidence="5" type="synonym">ORF191731</name>
    <name evidence="6" type="synonym">ORF191739</name>
</gene>
<dbReference type="InterPro" id="IPR041698">
    <property type="entry name" value="Methyltransf_25"/>
</dbReference>
<evidence type="ECO:0000313" key="4">
    <source>
        <dbReference type="EMBL" id="CEK93043.1"/>
    </source>
</evidence>
<dbReference type="Gene3D" id="3.40.50.150">
    <property type="entry name" value="Vaccinia Virus protein VP39"/>
    <property type="match status" value="1"/>
</dbReference>
<dbReference type="SUPFAM" id="SSF53335">
    <property type="entry name" value="S-adenosyl-L-methionine-dependent methyltransferases"/>
    <property type="match status" value="1"/>
</dbReference>
<sequence>MLISETLNMATICTRLMLSSKYVYSRQKISNISSIRQLLFKCQTLQSLWAASSTQHVVLFSSHSTPEQSLGHIKKQAAVGFKTGGDHYDANRPNYTHESVDLIVSEIESTSKTTPQTGIKYHVLELGAGTGKLTEQLSKKLPENMKYLATEPSENFLGVLKSKGLNVDAVLATADRIPLEDKSVSNVVCAQCFHWFAEKENLESIHRVMAPGGKLIMIWNMKKFDHEWLVAFYEQRKKVVSKVEGSMAYLVNTMEWQRDISVSDNFKLLWNKSLPGINFTGNLEAILANLTTISAYNALPVEQRNECIEELRQVLINWPGLDLKNIEVPFTTLMYVYEAQ</sequence>
<protein>
    <recommendedName>
        <fullName evidence="3">Methyltransferase domain-containing protein</fullName>
    </recommendedName>
</protein>
<keyword evidence="1" id="KW-0489">Methyltransferase</keyword>
<organism evidence="4">
    <name type="scientific">Arion vulgaris</name>
    <dbReference type="NCBI Taxonomy" id="1028688"/>
    <lineage>
        <taxon>Eukaryota</taxon>
        <taxon>Metazoa</taxon>
        <taxon>Spiralia</taxon>
        <taxon>Lophotrochozoa</taxon>
        <taxon>Mollusca</taxon>
        <taxon>Gastropoda</taxon>
        <taxon>Heterobranchia</taxon>
        <taxon>Euthyneura</taxon>
        <taxon>Panpulmonata</taxon>
        <taxon>Eupulmonata</taxon>
        <taxon>Stylommatophora</taxon>
        <taxon>Helicina</taxon>
        <taxon>Arionoidea</taxon>
        <taxon>Arionidae</taxon>
        <taxon>Arion</taxon>
    </lineage>
</organism>
<dbReference type="InterPro" id="IPR029063">
    <property type="entry name" value="SAM-dependent_MTases_sf"/>
</dbReference>